<name>A0A811U159_CERCA</name>
<sequence length="100" mass="11841">MLQKRQVISIQRQQQQQQMVLDMIISDALTQQQRHIYIQLPVAKRHYYRHECPLSEQTLDTFTYKMKILSSSIHEICRFTAAAFASIDVDAEHAKNIVWH</sequence>
<dbReference type="Proteomes" id="UP000606786">
    <property type="component" value="Unassembled WGS sequence"/>
</dbReference>
<comment type="caution">
    <text evidence="1">The sequence shown here is derived from an EMBL/GenBank/DDBJ whole genome shotgun (WGS) entry which is preliminary data.</text>
</comment>
<proteinExistence type="predicted"/>
<accession>A0A811U159</accession>
<gene>
    <name evidence="1" type="ORF">CCAP1982_LOCUS1524</name>
</gene>
<organism evidence="1 2">
    <name type="scientific">Ceratitis capitata</name>
    <name type="common">Mediterranean fruit fly</name>
    <name type="synonym">Tephritis capitata</name>
    <dbReference type="NCBI Taxonomy" id="7213"/>
    <lineage>
        <taxon>Eukaryota</taxon>
        <taxon>Metazoa</taxon>
        <taxon>Ecdysozoa</taxon>
        <taxon>Arthropoda</taxon>
        <taxon>Hexapoda</taxon>
        <taxon>Insecta</taxon>
        <taxon>Pterygota</taxon>
        <taxon>Neoptera</taxon>
        <taxon>Endopterygota</taxon>
        <taxon>Diptera</taxon>
        <taxon>Brachycera</taxon>
        <taxon>Muscomorpha</taxon>
        <taxon>Tephritoidea</taxon>
        <taxon>Tephritidae</taxon>
        <taxon>Ceratitis</taxon>
        <taxon>Ceratitis</taxon>
    </lineage>
</organism>
<evidence type="ECO:0000313" key="1">
    <source>
        <dbReference type="EMBL" id="CAD6992679.1"/>
    </source>
</evidence>
<dbReference type="AlphaFoldDB" id="A0A811U159"/>
<protein>
    <submittedName>
        <fullName evidence="1">(Mediterranean fruit fly) hypothetical protein</fullName>
    </submittedName>
</protein>
<dbReference type="EMBL" id="CAJHJT010000001">
    <property type="protein sequence ID" value="CAD6992679.1"/>
    <property type="molecule type" value="Genomic_DNA"/>
</dbReference>
<reference evidence="1" key="1">
    <citation type="submission" date="2020-11" db="EMBL/GenBank/DDBJ databases">
        <authorList>
            <person name="Whitehead M."/>
        </authorList>
    </citation>
    <scope>NUCLEOTIDE SEQUENCE</scope>
    <source>
        <strain evidence="1">EGII</strain>
    </source>
</reference>
<evidence type="ECO:0000313" key="2">
    <source>
        <dbReference type="Proteomes" id="UP000606786"/>
    </source>
</evidence>
<keyword evidence="2" id="KW-1185">Reference proteome</keyword>